<dbReference type="AlphaFoldDB" id="A0A0F9JIX6"/>
<proteinExistence type="predicted"/>
<name>A0A0F9JIX6_9ZZZZ</name>
<accession>A0A0F9JIX6</accession>
<evidence type="ECO:0000313" key="1">
    <source>
        <dbReference type="EMBL" id="KKM69834.1"/>
    </source>
</evidence>
<comment type="caution">
    <text evidence="1">The sequence shown here is derived from an EMBL/GenBank/DDBJ whole genome shotgun (WGS) entry which is preliminary data.</text>
</comment>
<dbReference type="EMBL" id="LAZR01009921">
    <property type="protein sequence ID" value="KKM69834.1"/>
    <property type="molecule type" value="Genomic_DNA"/>
</dbReference>
<organism evidence="1">
    <name type="scientific">marine sediment metagenome</name>
    <dbReference type="NCBI Taxonomy" id="412755"/>
    <lineage>
        <taxon>unclassified sequences</taxon>
        <taxon>metagenomes</taxon>
        <taxon>ecological metagenomes</taxon>
    </lineage>
</organism>
<evidence type="ECO:0008006" key="2">
    <source>
        <dbReference type="Google" id="ProtNLM"/>
    </source>
</evidence>
<reference evidence="1" key="1">
    <citation type="journal article" date="2015" name="Nature">
        <title>Complex archaea that bridge the gap between prokaryotes and eukaryotes.</title>
        <authorList>
            <person name="Spang A."/>
            <person name="Saw J.H."/>
            <person name="Jorgensen S.L."/>
            <person name="Zaremba-Niedzwiedzka K."/>
            <person name="Martijn J."/>
            <person name="Lind A.E."/>
            <person name="van Eijk R."/>
            <person name="Schleper C."/>
            <person name="Guy L."/>
            <person name="Ettema T.J."/>
        </authorList>
    </citation>
    <scope>NUCLEOTIDE SEQUENCE</scope>
</reference>
<sequence length="103" mass="11579">MQIQFLYFDGCPAWQGGLENLKQALKQSNLSEDFETVKIETDDEAKKHHFIGSPTIRVDGEDIDPAAQGQTISRKGCRIYKTPEGIKGEPTVQMITEVIKKKL</sequence>
<protein>
    <recommendedName>
        <fullName evidence="2">Thioredoxin-like fold domain-containing protein</fullName>
    </recommendedName>
</protein>
<gene>
    <name evidence="1" type="ORF">LCGC14_1446790</name>
</gene>